<feature type="chain" id="PRO_5038409451" evidence="9">
    <location>
        <begin position="22"/>
        <end position="430"/>
    </location>
</feature>
<feature type="transmembrane region" description="Helical" evidence="8">
    <location>
        <begin position="263"/>
        <end position="280"/>
    </location>
</feature>
<evidence type="ECO:0000256" key="2">
    <source>
        <dbReference type="ARBA" id="ARBA00005346"/>
    </source>
</evidence>
<gene>
    <name evidence="11" type="ORF">BJ981_004161</name>
</gene>
<feature type="transmembrane region" description="Helical" evidence="8">
    <location>
        <begin position="115"/>
        <end position="135"/>
    </location>
</feature>
<dbReference type="RefSeq" id="WP_184612979.1">
    <property type="nucleotide sequence ID" value="NZ_BOOS01000070.1"/>
</dbReference>
<feature type="transmembrane region" description="Helical" evidence="8">
    <location>
        <begin position="205"/>
        <end position="224"/>
    </location>
</feature>
<evidence type="ECO:0000256" key="6">
    <source>
        <dbReference type="ARBA" id="ARBA00023136"/>
    </source>
</evidence>
<evidence type="ECO:0000256" key="1">
    <source>
        <dbReference type="ARBA" id="ARBA00004651"/>
    </source>
</evidence>
<keyword evidence="12" id="KW-1185">Reference proteome</keyword>
<feature type="signal peptide" evidence="9">
    <location>
        <begin position="1"/>
        <end position="21"/>
    </location>
</feature>
<evidence type="ECO:0000256" key="8">
    <source>
        <dbReference type="SAM" id="Phobius"/>
    </source>
</evidence>
<feature type="transmembrane region" description="Helical" evidence="8">
    <location>
        <begin position="292"/>
        <end position="311"/>
    </location>
</feature>
<dbReference type="InterPro" id="IPR050586">
    <property type="entry name" value="CPA3_Na-H_Antiporter_D"/>
</dbReference>
<evidence type="ECO:0000256" key="4">
    <source>
        <dbReference type="ARBA" id="ARBA00022692"/>
    </source>
</evidence>
<proteinExistence type="inferred from homology"/>
<evidence type="ECO:0000256" key="9">
    <source>
        <dbReference type="SAM" id="SignalP"/>
    </source>
</evidence>
<keyword evidence="3" id="KW-1003">Cell membrane</keyword>
<dbReference type="GO" id="GO:0005886">
    <property type="term" value="C:plasma membrane"/>
    <property type="evidence" value="ECO:0007669"/>
    <property type="project" value="UniProtKB-SubCell"/>
</dbReference>
<feature type="transmembrane region" description="Helical" evidence="8">
    <location>
        <begin position="76"/>
        <end position="95"/>
    </location>
</feature>
<feature type="transmembrane region" description="Helical" evidence="8">
    <location>
        <begin position="177"/>
        <end position="198"/>
    </location>
</feature>
<feature type="domain" description="NADH:quinone oxidoreductase/Mrp antiporter transmembrane" evidence="10">
    <location>
        <begin position="175"/>
        <end position="377"/>
    </location>
</feature>
<evidence type="ECO:0000256" key="5">
    <source>
        <dbReference type="ARBA" id="ARBA00022989"/>
    </source>
</evidence>
<organism evidence="11 12">
    <name type="scientific">Sphaerisporangium krabiense</name>
    <dbReference type="NCBI Taxonomy" id="763782"/>
    <lineage>
        <taxon>Bacteria</taxon>
        <taxon>Bacillati</taxon>
        <taxon>Actinomycetota</taxon>
        <taxon>Actinomycetes</taxon>
        <taxon>Streptosporangiales</taxon>
        <taxon>Streptosporangiaceae</taxon>
        <taxon>Sphaerisporangium</taxon>
    </lineage>
</organism>
<reference evidence="11 12" key="1">
    <citation type="submission" date="2020-08" db="EMBL/GenBank/DDBJ databases">
        <title>Sequencing the genomes of 1000 actinobacteria strains.</title>
        <authorList>
            <person name="Klenk H.-P."/>
        </authorList>
    </citation>
    <scope>NUCLEOTIDE SEQUENCE [LARGE SCALE GENOMIC DNA]</scope>
    <source>
        <strain evidence="11 12">DSM 45790</strain>
    </source>
</reference>
<comment type="subcellular location">
    <subcellularLocation>
        <location evidence="1">Cell membrane</location>
        <topology evidence="1">Multi-pass membrane protein</topology>
    </subcellularLocation>
    <subcellularLocation>
        <location evidence="7">Membrane</location>
        <topology evidence="7">Multi-pass membrane protein</topology>
    </subcellularLocation>
</comment>
<keyword evidence="6 8" id="KW-0472">Membrane</keyword>
<dbReference type="PANTHER" id="PTHR42703">
    <property type="entry name" value="NADH DEHYDROGENASE"/>
    <property type="match status" value="1"/>
</dbReference>
<evidence type="ECO:0000259" key="10">
    <source>
        <dbReference type="Pfam" id="PF00361"/>
    </source>
</evidence>
<feature type="transmembrane region" description="Helical" evidence="8">
    <location>
        <begin position="332"/>
        <end position="349"/>
    </location>
</feature>
<dbReference type="InterPro" id="IPR001750">
    <property type="entry name" value="ND/Mrp_TM"/>
</dbReference>
<feature type="transmembrane region" description="Helical" evidence="8">
    <location>
        <begin position="236"/>
        <end position="256"/>
    </location>
</feature>
<accession>A0A7W9DRB5</accession>
<feature type="transmembrane region" description="Helical" evidence="8">
    <location>
        <begin position="31"/>
        <end position="55"/>
    </location>
</feature>
<evidence type="ECO:0000313" key="11">
    <source>
        <dbReference type="EMBL" id="MBB5628462.1"/>
    </source>
</evidence>
<dbReference type="AlphaFoldDB" id="A0A7W9DRB5"/>
<dbReference type="Pfam" id="PF00361">
    <property type="entry name" value="Proton_antipo_M"/>
    <property type="match status" value="1"/>
</dbReference>
<sequence length="430" mass="44346">MIALAPSLVTALLLCASSVVARADPHTARRVAVYCASATAVLSIGLPLIPAVTSFALRWPPGLTVVVLPDGTARNVLVTTCAAGLLVVAMSPLASHPPATLARILRILAVSTGYLAVRHAVPAAVLWALSAWLVWSELRERDEGDGLHRLFAAYHLPSVLLFGAGTALTAIGAPTVGAVAMALGVLIRFAALPVHGWYPRFVERAPLGLVVAFGAVPIGMLTHLDSLTAWLPAPPAHGLALIGGLTAVVAALFGVVQNAPRRALAYLRMSQMGLIVFGVGGESPISVSGAVLTWQVSVLALSGFTMTLAALEARRGPLTLATPGGNLTHTPQLAGAFLLCGLATVGFPLSGGFAGEHLLVHGSVARFPLFWIALTVAVGINGMTVMRCFFALFGGSRTHHGERDLLPVEAYALTLVVGALLIGGVLPGVH</sequence>
<dbReference type="PANTHER" id="PTHR42703:SF1">
    <property type="entry name" value="NA(+)_H(+) ANTIPORTER SUBUNIT D1"/>
    <property type="match status" value="1"/>
</dbReference>
<comment type="caution">
    <text evidence="11">The sequence shown here is derived from an EMBL/GenBank/DDBJ whole genome shotgun (WGS) entry which is preliminary data.</text>
</comment>
<comment type="similarity">
    <text evidence="2">Belongs to the CPA3 antiporters (TC 2.A.63) subunit D family.</text>
</comment>
<feature type="transmembrane region" description="Helical" evidence="8">
    <location>
        <begin position="369"/>
        <end position="393"/>
    </location>
</feature>
<feature type="transmembrane region" description="Helical" evidence="8">
    <location>
        <begin position="405"/>
        <end position="426"/>
    </location>
</feature>
<keyword evidence="5 8" id="KW-1133">Transmembrane helix</keyword>
<keyword evidence="4 7" id="KW-0812">Transmembrane</keyword>
<keyword evidence="9" id="KW-0732">Signal</keyword>
<dbReference type="Proteomes" id="UP000588112">
    <property type="component" value="Unassembled WGS sequence"/>
</dbReference>
<protein>
    <submittedName>
        <fullName evidence="11">NADH-quinone oxidoreductase subunit M</fullName>
    </submittedName>
</protein>
<evidence type="ECO:0000313" key="12">
    <source>
        <dbReference type="Proteomes" id="UP000588112"/>
    </source>
</evidence>
<evidence type="ECO:0000256" key="7">
    <source>
        <dbReference type="RuleBase" id="RU000320"/>
    </source>
</evidence>
<evidence type="ECO:0000256" key="3">
    <source>
        <dbReference type="ARBA" id="ARBA00022475"/>
    </source>
</evidence>
<name>A0A7W9DRB5_9ACTN</name>
<dbReference type="EMBL" id="JACHBR010000001">
    <property type="protein sequence ID" value="MBB5628462.1"/>
    <property type="molecule type" value="Genomic_DNA"/>
</dbReference>